<comment type="caution">
    <text evidence="2">The sequence shown here is derived from an EMBL/GenBank/DDBJ whole genome shotgun (WGS) entry which is preliminary data.</text>
</comment>
<proteinExistence type="predicted"/>
<name>A0AAE8MUA2_9PEZI</name>
<reference evidence="2" key="1">
    <citation type="submission" date="2018-03" db="EMBL/GenBank/DDBJ databases">
        <authorList>
            <person name="Guldener U."/>
        </authorList>
    </citation>
    <scope>NUCLEOTIDE SEQUENCE</scope>
</reference>
<evidence type="ECO:0000256" key="1">
    <source>
        <dbReference type="SAM" id="MobiDB-lite"/>
    </source>
</evidence>
<accession>A0AAE8MUA2</accession>
<organism evidence="2 3">
    <name type="scientific">Cephalotrichum gorgonifer</name>
    <dbReference type="NCBI Taxonomy" id="2041049"/>
    <lineage>
        <taxon>Eukaryota</taxon>
        <taxon>Fungi</taxon>
        <taxon>Dikarya</taxon>
        <taxon>Ascomycota</taxon>
        <taxon>Pezizomycotina</taxon>
        <taxon>Sordariomycetes</taxon>
        <taxon>Hypocreomycetidae</taxon>
        <taxon>Microascales</taxon>
        <taxon>Microascaceae</taxon>
        <taxon>Cephalotrichum</taxon>
    </lineage>
</organism>
<dbReference type="AlphaFoldDB" id="A0AAE8MUA2"/>
<evidence type="ECO:0000313" key="3">
    <source>
        <dbReference type="Proteomes" id="UP001187682"/>
    </source>
</evidence>
<dbReference type="EMBL" id="ONZQ02000004">
    <property type="protein sequence ID" value="SPO00709.1"/>
    <property type="molecule type" value="Genomic_DNA"/>
</dbReference>
<feature type="region of interest" description="Disordered" evidence="1">
    <location>
        <begin position="229"/>
        <end position="253"/>
    </location>
</feature>
<evidence type="ECO:0000313" key="2">
    <source>
        <dbReference type="EMBL" id="SPO00709.1"/>
    </source>
</evidence>
<protein>
    <submittedName>
        <fullName evidence="2">Uncharacterized protein</fullName>
    </submittedName>
</protein>
<sequence>MSLDTVGTLLAAIANLLHEGLWLLARADKSFWGPDEHEQVRALEEALDDAKKDFQELPPHVNGQVYYENDRKPESIAELESLHARFNLHIQNLRNWAAAGGAVNPVWAAETAHLRRLLHRAQCRAAARIFALGRESEPRCLGAFLVYRKQRAWAGGGGGGPDAATGGGGGEYGRRQLEELVACNAVGKFERFGDQDVAFVCDFCDGYLVWEDLESMPSLRSVDDRALARADPASPGGQQQQEPPAPPPAGEGVEHWQATGFALSTREEKSVVFAPLAIGNHVAPAPGQWRARVACPFCEDRYVLAQGDDEMEQIRYGHDENTFEDLAAFQGHLEWQHTALPRPALLPSARESCTVM</sequence>
<gene>
    <name evidence="2" type="ORF">DNG_03457</name>
</gene>
<dbReference type="Proteomes" id="UP001187682">
    <property type="component" value="Unassembled WGS sequence"/>
</dbReference>
<keyword evidence="3" id="KW-1185">Reference proteome</keyword>